<dbReference type="Pfam" id="PF17289">
    <property type="entry name" value="Terminase_6C"/>
    <property type="match status" value="1"/>
</dbReference>
<dbReference type="InterPro" id="IPR027417">
    <property type="entry name" value="P-loop_NTPase"/>
</dbReference>
<dbReference type="Gene3D" id="3.30.420.240">
    <property type="match status" value="1"/>
</dbReference>
<proteinExistence type="predicted"/>
<dbReference type="RefSeq" id="WP_273988106.1">
    <property type="nucleotide sequence ID" value="NZ_BAABQT010000015.1"/>
</dbReference>
<evidence type="ECO:0000256" key="1">
    <source>
        <dbReference type="ARBA" id="ARBA00022612"/>
    </source>
</evidence>
<evidence type="ECO:0000259" key="2">
    <source>
        <dbReference type="Pfam" id="PF17289"/>
    </source>
</evidence>
<dbReference type="EMBL" id="CP115165">
    <property type="protein sequence ID" value="WDA58157.1"/>
    <property type="molecule type" value="Genomic_DNA"/>
</dbReference>
<dbReference type="InterPro" id="IPR035421">
    <property type="entry name" value="Terminase_6C"/>
</dbReference>
<dbReference type="Gene3D" id="3.40.50.300">
    <property type="entry name" value="P-loop containing nucleotide triphosphate hydrolases"/>
    <property type="match status" value="1"/>
</dbReference>
<gene>
    <name evidence="3" type="ORF">M8445_12480</name>
</gene>
<name>A0ABY7UZ28_9DEIO</name>
<keyword evidence="4" id="KW-1185">Reference proteome</keyword>
<organism evidence="3 4">
    <name type="scientific">Deinococcus aquaticus</name>
    <dbReference type="NCBI Taxonomy" id="328692"/>
    <lineage>
        <taxon>Bacteria</taxon>
        <taxon>Thermotogati</taxon>
        <taxon>Deinococcota</taxon>
        <taxon>Deinococci</taxon>
        <taxon>Deinococcales</taxon>
        <taxon>Deinococcaceae</taxon>
        <taxon>Deinococcus</taxon>
    </lineage>
</organism>
<reference evidence="3 4" key="1">
    <citation type="submission" date="2022-12" db="EMBL/GenBank/DDBJ databases">
        <title>Genome Sequence of Deinococcus aquaticus Type Strain PB314.</title>
        <authorList>
            <person name="Albert C."/>
            <person name="Hill J."/>
            <person name="Boren L."/>
            <person name="Scholz-Ng S."/>
            <person name="Fatema N."/>
            <person name="Grosso R."/>
            <person name="Soboslay E."/>
            <person name="Tuohy J."/>
        </authorList>
    </citation>
    <scope>NUCLEOTIDE SEQUENCE [LARGE SCALE GENOMIC DNA]</scope>
    <source>
        <strain evidence="3 4">PB-314</strain>
    </source>
</reference>
<feature type="domain" description="Terminase large subunit gp17-like C-terminal" evidence="2">
    <location>
        <begin position="318"/>
        <end position="464"/>
    </location>
</feature>
<evidence type="ECO:0000313" key="4">
    <source>
        <dbReference type="Proteomes" id="UP001217044"/>
    </source>
</evidence>
<accession>A0ABY7UZ28</accession>
<dbReference type="Proteomes" id="UP001217044">
    <property type="component" value="Chromosome"/>
</dbReference>
<protein>
    <recommendedName>
        <fullName evidence="2">Terminase large subunit gp17-like C-terminal domain-containing protein</fullName>
    </recommendedName>
</protein>
<keyword evidence="1" id="KW-1188">Viral release from host cell</keyword>
<evidence type="ECO:0000313" key="3">
    <source>
        <dbReference type="EMBL" id="WDA58157.1"/>
    </source>
</evidence>
<sequence length="484" mass="54645">MDNIKITQQQRSAIIREAGRRDIVFFQRNILKTPEEFIRPHQKVWLESFENYSNVLLLAPREHLKSSTLTTYLLHKVLYNPEIRILIVTISDSLATGMLQRIKSILETNTTIRQLFGDVKGNGVWGADGLTLKRKNIYTEPTIKAIGIGTAAVGSRCDLLICDDLIDSTKADSPTERDKLSERFNGELSSLVSDGGKTIVLGTRKGAHDLYSELLDNKSYYCLVQPAITSHRPEDLTCEYIRDSNGVITGVEIAEEVAVLDPVRWPIERLMLRRINTGSTRFLREYQNDISSFTGNLLKPEWLTVSTVPPIEQMNLYMGVDLAISDKTNSDFTVITTVGVDKKTNRIYLLKMHRSRSDFPTTIENIKSEYQSWHIKPLKVTVESNAAQMATFQMLFRNTHLPVFPSHTSKGKDIRMQLLAPLFESGKIQLSHGFDSDGIFRNEWASFPSMKVHDDALDSVEIALRPILKQSSKGAGRVITSGIR</sequence>